<dbReference type="Proteomes" id="UP001161325">
    <property type="component" value="Unassembled WGS sequence"/>
</dbReference>
<evidence type="ECO:0000313" key="1">
    <source>
        <dbReference type="EMBL" id="GLC28242.1"/>
    </source>
</evidence>
<dbReference type="AlphaFoldDB" id="A0AA37V4Q4"/>
<comment type="caution">
    <text evidence="1">The sequence shown here is derived from an EMBL/GenBank/DDBJ whole genome shotgun (WGS) entry which is preliminary data.</text>
</comment>
<dbReference type="RefSeq" id="WP_284352647.1">
    <property type="nucleotide sequence ID" value="NZ_BRXS01000008.1"/>
</dbReference>
<keyword evidence="2" id="KW-1185">Reference proteome</keyword>
<accession>A0AA37V4Q4</accession>
<dbReference type="EMBL" id="BRXS01000008">
    <property type="protein sequence ID" value="GLC28242.1"/>
    <property type="molecule type" value="Genomic_DNA"/>
</dbReference>
<protein>
    <submittedName>
        <fullName evidence="1">Uncharacterized protein</fullName>
    </submittedName>
</protein>
<organism evidence="1 2">
    <name type="scientific">Roseisolibacter agri</name>
    <dbReference type="NCBI Taxonomy" id="2014610"/>
    <lineage>
        <taxon>Bacteria</taxon>
        <taxon>Pseudomonadati</taxon>
        <taxon>Gemmatimonadota</taxon>
        <taxon>Gemmatimonadia</taxon>
        <taxon>Gemmatimonadales</taxon>
        <taxon>Gemmatimonadaceae</taxon>
        <taxon>Roseisolibacter</taxon>
    </lineage>
</organism>
<evidence type="ECO:0000313" key="2">
    <source>
        <dbReference type="Proteomes" id="UP001161325"/>
    </source>
</evidence>
<sequence>MAAAHLRRFAPARSSTRPIRHAVAAATAVLTTLIAGTTGCALRPTGYRVNDHAVFVHPDGRALQGLDPATAAGRGRPAGRPLGDTAYRAQLRVLMDSIRASPHDAILVFVHGGLVSHKGGYEHAEQLGPAMDSAGYYPVFLNWNASAGSTLRSHLFRMRQGEDDGPILGLLTAPFVIVADLGRTVARAPLGWLHQSGDYCRTLTRRLKREANARLPGNQFCPIPGIDKFRRAERAKEERLVAEAQARVALGPAAAGVPPDPLEIGLGDYNLTVGQTVARDLTGVVTFVPKLVVGPVVDGFGTGAWAEMRRRTQTMFRAPVELQATPRAARRYRQPTGAAYVLFDSLAALIAAQGADSVPPARRRARRLVLVGHSMGVIALNRVLQAFPALPVDTIRYMAAAASVAEVEAAVVPFLERHPRTVFFHGMLHPYADAGEWQPKYLDVVPRGSLLEWIDDYLTAPETPLDRTAGKWPNLILAEHVFPAAVRDRVVLKAFGVRDTLDRGSRVFRRPARHGDFSDRRIAFWSDSAWALARPAALWTR</sequence>
<name>A0AA37V4Q4_9BACT</name>
<gene>
    <name evidence="1" type="ORF">rosag_47550</name>
</gene>
<proteinExistence type="predicted"/>
<reference evidence="1" key="1">
    <citation type="submission" date="2022-08" db="EMBL/GenBank/DDBJ databases">
        <title>Draft genome sequencing of Roseisolibacter agri AW1220.</title>
        <authorList>
            <person name="Tobiishi Y."/>
            <person name="Tonouchi A."/>
        </authorList>
    </citation>
    <scope>NUCLEOTIDE SEQUENCE</scope>
    <source>
        <strain evidence="1">AW1220</strain>
    </source>
</reference>